<feature type="region of interest" description="Disordered" evidence="1">
    <location>
        <begin position="334"/>
        <end position="358"/>
    </location>
</feature>
<gene>
    <name evidence="2" type="ORF">N7505_005990</name>
</gene>
<evidence type="ECO:0008006" key="4">
    <source>
        <dbReference type="Google" id="ProtNLM"/>
    </source>
</evidence>
<feature type="region of interest" description="Disordered" evidence="1">
    <location>
        <begin position="53"/>
        <end position="74"/>
    </location>
</feature>
<reference evidence="2 3" key="1">
    <citation type="journal article" date="2023" name="IMA Fungus">
        <title>Comparative genomic study of the Penicillium genus elucidates a diverse pangenome and 15 lateral gene transfer events.</title>
        <authorList>
            <person name="Petersen C."/>
            <person name="Sorensen T."/>
            <person name="Nielsen M.R."/>
            <person name="Sondergaard T.E."/>
            <person name="Sorensen J.L."/>
            <person name="Fitzpatrick D.A."/>
            <person name="Frisvad J.C."/>
            <person name="Nielsen K.L."/>
        </authorList>
    </citation>
    <scope>NUCLEOTIDE SEQUENCE [LARGE SCALE GENOMIC DNA]</scope>
    <source>
        <strain evidence="2 3">IBT 3361</strain>
    </source>
</reference>
<comment type="caution">
    <text evidence="2">The sequence shown here is derived from an EMBL/GenBank/DDBJ whole genome shotgun (WGS) entry which is preliminary data.</text>
</comment>
<keyword evidence="3" id="KW-1185">Reference proteome</keyword>
<proteinExistence type="predicted"/>
<dbReference type="InterPro" id="IPR036397">
    <property type="entry name" value="RNaseH_sf"/>
</dbReference>
<name>A0ABQ8WJJ4_PENCH</name>
<protein>
    <recommendedName>
        <fullName evidence="4">RNase H type-1 domain-containing protein</fullName>
    </recommendedName>
</protein>
<organism evidence="2 3">
    <name type="scientific">Penicillium chrysogenum</name>
    <name type="common">Penicillium notatum</name>
    <dbReference type="NCBI Taxonomy" id="5076"/>
    <lineage>
        <taxon>Eukaryota</taxon>
        <taxon>Fungi</taxon>
        <taxon>Dikarya</taxon>
        <taxon>Ascomycota</taxon>
        <taxon>Pezizomycotina</taxon>
        <taxon>Eurotiomycetes</taxon>
        <taxon>Eurotiomycetidae</taxon>
        <taxon>Eurotiales</taxon>
        <taxon>Aspergillaceae</taxon>
        <taxon>Penicillium</taxon>
        <taxon>Penicillium chrysogenum species complex</taxon>
    </lineage>
</organism>
<evidence type="ECO:0000313" key="2">
    <source>
        <dbReference type="EMBL" id="KAJ5270232.1"/>
    </source>
</evidence>
<dbReference type="Proteomes" id="UP001220256">
    <property type="component" value="Unassembled WGS sequence"/>
</dbReference>
<dbReference type="EMBL" id="JAPVEB010000003">
    <property type="protein sequence ID" value="KAJ5270232.1"/>
    <property type="molecule type" value="Genomic_DNA"/>
</dbReference>
<evidence type="ECO:0000313" key="3">
    <source>
        <dbReference type="Proteomes" id="UP001220256"/>
    </source>
</evidence>
<dbReference type="SUPFAM" id="SSF53098">
    <property type="entry name" value="Ribonuclease H-like"/>
    <property type="match status" value="1"/>
</dbReference>
<feature type="compositionally biased region" description="Basic and acidic residues" evidence="1">
    <location>
        <begin position="343"/>
        <end position="358"/>
    </location>
</feature>
<dbReference type="InterPro" id="IPR012337">
    <property type="entry name" value="RNaseH-like_sf"/>
</dbReference>
<accession>A0ABQ8WJJ4</accession>
<feature type="compositionally biased region" description="Pro residues" evidence="1">
    <location>
        <begin position="59"/>
        <end position="69"/>
    </location>
</feature>
<evidence type="ECO:0000256" key="1">
    <source>
        <dbReference type="SAM" id="MobiDB-lite"/>
    </source>
</evidence>
<dbReference type="Gene3D" id="3.30.420.10">
    <property type="entry name" value="Ribonuclease H-like superfamily/Ribonuclease H"/>
    <property type="match status" value="1"/>
</dbReference>
<sequence>MQQPGHARKFGLSRLLRAVLIEFPLPHGAGSGSSAKLPDESAIVLKKASFSLNESPVSPNEPTPGPSEPPTDLNTAISALTESVTDLGNSISRLKKSIPYQNAYWIEPVCHQPGGIVRPKQTANSFKQHIPRPSKATKDEVKRFSWELGQEFTGFVSLLEGYVAIDIAKNILQLPIPANVCKRLVYFSDASIRSFYGAVGIVWTKSFAFPEWEGKGIPYPSKIDSTAVLELFGIACALELAVQDIDKPRAMVDQSLPQDKEFFQNHLLQTRSSLLIKTKEVFIFTDDIFALKRISGDVPYPPNGDISSQLEVISRRSKALDDLGVHVELHLSPGHRGIPGNSEADRLARRTHNRMEPN</sequence>